<evidence type="ECO:0008006" key="5">
    <source>
        <dbReference type="Google" id="ProtNLM"/>
    </source>
</evidence>
<evidence type="ECO:0000256" key="1">
    <source>
        <dbReference type="SAM" id="Coils"/>
    </source>
</evidence>
<feature type="coiled-coil region" evidence="1">
    <location>
        <begin position="571"/>
        <end position="641"/>
    </location>
</feature>
<feature type="compositionally biased region" description="Polar residues" evidence="2">
    <location>
        <begin position="1018"/>
        <end position="1029"/>
    </location>
</feature>
<dbReference type="Gene3D" id="1.20.1600.10">
    <property type="entry name" value="Outer membrane efflux proteins (OEP)"/>
    <property type="match status" value="2"/>
</dbReference>
<dbReference type="AlphaFoldDB" id="A0A286RAP6"/>
<sequence>MFAPILRQPIGILRAKVPLGVFLPDCLRQVFVLTLFVLVVSSGCHRAAYRQQADSEVAALIQRGQVDPRWKLRKSSVYPQREARFYDPYCPDAEPMPPDDPVSHQLMHYVDGKKGWPHWHDNGDTFYVENPFWRAYLPRDERGIVVLDRARAVDIALVHSREYQRQLENLYLSALNVTAERFRFDVQFFGGHSTFFTADGPRRAGGPQSLLQLDTDAQATKLGATGAELLIGFANSLVWQYSGSDSYASASILNFSLVQPLLRAGGRHVVLESLTQAERNLLANIRQMAHYQRGFYLQIVTGTNPGTGPSPGGLSIGSLSPGVSPGRGGVLGLLQSQVQIRNQEQNVLGLEDSYEQLLAAHQADRIDRYQVDLALQSLYNAQSRLLSLRTAYQSQLDSFKLTLGLPPDLPVEISDNLLEQFDFIDPKLLNLQREATLLNRALRDPATPEPPDWLDRLRSIHDRVSRQVEIVRGDIDRLNKLLPERRARLREFYSKPVSGEETMEGLTQAEKAIADLDERARAINEDFQLLLEGKLPAARGERRVERRPMKDLLDEFKKFIDDPDGVANARIAELEKQVADVQARLQAAESDLSKLSEQMAHATAEEASALQSKYADARAQMQTLQSQLDSLQENLAQLKKAPKEQVALQILEPLLLQISDLSLVQARARLDCVMLTPVDITPEEALEIARENRLDWMNARAALVDQWRQIQIAANRLRSDLDVTFSGDLRTIGDNPFGFNSNTGELRVGFRFDAPFTRLLERNQYRTALINFQRARRDYMAFEDQIAQSLRDTLRNIRLGQNTFELRRSAVLVSIAQVDLARERLRAPPRPGETSQFGVNTARDLVQALSSLLDAENAFLGAWVDYEVQRMILDFQMGTMQLDERGQWIDPGPIRGQSALEGSPFQPEAAPANQPQTGVQPLPSMTHNPQNSTGESGSSQQVARANRQLQGEEGGLTALRAAMGNRQESDRLAQAPQGSAGPSTPMATSPNEVAPSSGKLSPAMERLRERLAAYRQNIPDTSSSSTSAQPPGDSSILSVQDRRAHSPPNHDESQLIQAMFGDGKDKLPEELLPPLQALLEMEEEGVATVQDESPAKLR</sequence>
<keyword evidence="1" id="KW-0175">Coiled coil</keyword>
<dbReference type="Proteomes" id="UP000215086">
    <property type="component" value="Chromosome"/>
</dbReference>
<name>A0A286RAP6_9BACT</name>
<dbReference type="RefSeq" id="WP_157731604.1">
    <property type="nucleotide sequence ID" value="NZ_CP018477.1"/>
</dbReference>
<reference evidence="3 4" key="1">
    <citation type="journal article" name="Front. Microbiol.">
        <title>Sugar Metabolism of the First Thermophilic Planctomycete Thermogutta terrifontis: Comparative Genomic and Transcriptomic Approaches.</title>
        <authorList>
            <person name="Elcheninov A.G."/>
            <person name="Menzel P."/>
            <person name="Gudbergsdottir S.R."/>
            <person name="Slesarev A.I."/>
            <person name="Kadnikov V.V."/>
            <person name="Krogh A."/>
            <person name="Bonch-Osmolovskaya E.A."/>
            <person name="Peng X."/>
            <person name="Kublanov I.V."/>
        </authorList>
    </citation>
    <scope>NUCLEOTIDE SEQUENCE [LARGE SCALE GENOMIC DNA]</scope>
    <source>
        <strain evidence="3 4">R1</strain>
    </source>
</reference>
<dbReference type="EMBL" id="CP018477">
    <property type="protein sequence ID" value="ASV73023.1"/>
    <property type="molecule type" value="Genomic_DNA"/>
</dbReference>
<feature type="compositionally biased region" description="Polar residues" evidence="2">
    <location>
        <begin position="913"/>
        <end position="948"/>
    </location>
</feature>
<keyword evidence="4" id="KW-1185">Reference proteome</keyword>
<evidence type="ECO:0000256" key="2">
    <source>
        <dbReference type="SAM" id="MobiDB-lite"/>
    </source>
</evidence>
<dbReference type="SUPFAM" id="SSF56954">
    <property type="entry name" value="Outer membrane efflux proteins (OEP)"/>
    <property type="match status" value="2"/>
</dbReference>
<evidence type="ECO:0000313" key="3">
    <source>
        <dbReference type="EMBL" id="ASV73023.1"/>
    </source>
</evidence>
<dbReference type="GO" id="GO:0015562">
    <property type="term" value="F:efflux transmembrane transporter activity"/>
    <property type="evidence" value="ECO:0007669"/>
    <property type="project" value="InterPro"/>
</dbReference>
<feature type="compositionally biased region" description="Basic and acidic residues" evidence="2">
    <location>
        <begin position="1040"/>
        <end position="1053"/>
    </location>
</feature>
<dbReference type="PANTHER" id="PTHR30203:SF33">
    <property type="entry name" value="BLR4455 PROTEIN"/>
    <property type="match status" value="1"/>
</dbReference>
<evidence type="ECO:0000313" key="4">
    <source>
        <dbReference type="Proteomes" id="UP000215086"/>
    </source>
</evidence>
<dbReference type="InterPro" id="IPR010131">
    <property type="entry name" value="MdtP/NodT-like"/>
</dbReference>
<organism evidence="3 4">
    <name type="scientific">Thermogutta terrifontis</name>
    <dbReference type="NCBI Taxonomy" id="1331910"/>
    <lineage>
        <taxon>Bacteria</taxon>
        <taxon>Pseudomonadati</taxon>
        <taxon>Planctomycetota</taxon>
        <taxon>Planctomycetia</taxon>
        <taxon>Pirellulales</taxon>
        <taxon>Thermoguttaceae</taxon>
        <taxon>Thermogutta</taxon>
    </lineage>
</organism>
<dbReference type="OrthoDB" id="235971at2"/>
<protein>
    <recommendedName>
        <fullName evidence="5">Outer membrane efflux protein</fullName>
    </recommendedName>
</protein>
<proteinExistence type="predicted"/>
<feature type="region of interest" description="Disordered" evidence="2">
    <location>
        <begin position="886"/>
        <end position="948"/>
    </location>
</feature>
<feature type="region of interest" description="Disordered" evidence="2">
    <location>
        <begin position="965"/>
        <end position="1068"/>
    </location>
</feature>
<gene>
    <name evidence="3" type="ORF">THTE_0421</name>
</gene>
<feature type="compositionally biased region" description="Polar residues" evidence="2">
    <location>
        <begin position="976"/>
        <end position="991"/>
    </location>
</feature>
<dbReference type="KEGG" id="ttf:THTE_0421"/>
<accession>A0A286RAP6</accession>
<dbReference type="PANTHER" id="PTHR30203">
    <property type="entry name" value="OUTER MEMBRANE CATION EFFLUX PROTEIN"/>
    <property type="match status" value="1"/>
</dbReference>